<name>A0A1H0APB6_9BACI</name>
<keyword evidence="2" id="KW-1185">Reference proteome</keyword>
<protein>
    <submittedName>
        <fullName evidence="1">Uncharacterized protein</fullName>
    </submittedName>
</protein>
<gene>
    <name evidence="1" type="ORF">SAMN04488053_101562</name>
</gene>
<organism evidence="1 2">
    <name type="scientific">Alkalicoccus daliensis</name>
    <dbReference type="NCBI Taxonomy" id="745820"/>
    <lineage>
        <taxon>Bacteria</taxon>
        <taxon>Bacillati</taxon>
        <taxon>Bacillota</taxon>
        <taxon>Bacilli</taxon>
        <taxon>Bacillales</taxon>
        <taxon>Bacillaceae</taxon>
        <taxon>Alkalicoccus</taxon>
    </lineage>
</organism>
<evidence type="ECO:0000313" key="1">
    <source>
        <dbReference type="EMBL" id="SDN35184.1"/>
    </source>
</evidence>
<dbReference type="Proteomes" id="UP000198778">
    <property type="component" value="Unassembled WGS sequence"/>
</dbReference>
<proteinExistence type="predicted"/>
<sequence>MKKCPECAGKLYSSRFKTVSTERGGAYTVYSYVTYKCALDCGFSKTVSNKAERIEFV</sequence>
<dbReference type="STRING" id="745820.SAMN04488053_101562"/>
<evidence type="ECO:0000313" key="2">
    <source>
        <dbReference type="Proteomes" id="UP000198778"/>
    </source>
</evidence>
<reference evidence="2" key="1">
    <citation type="submission" date="2016-10" db="EMBL/GenBank/DDBJ databases">
        <authorList>
            <person name="Varghese N."/>
            <person name="Submissions S."/>
        </authorList>
    </citation>
    <scope>NUCLEOTIDE SEQUENCE [LARGE SCALE GENOMIC DNA]</scope>
    <source>
        <strain evidence="2">CGMCC 1.10369</strain>
    </source>
</reference>
<dbReference type="AlphaFoldDB" id="A0A1H0APB6"/>
<accession>A0A1H0APB6</accession>
<dbReference type="EMBL" id="FNIL01000001">
    <property type="protein sequence ID" value="SDN35184.1"/>
    <property type="molecule type" value="Genomic_DNA"/>
</dbReference>